<keyword evidence="7 8" id="KW-0472">Membrane</keyword>
<keyword evidence="5 8" id="KW-0812">Transmembrane</keyword>
<name>A0A7C1FJI9_9CHLR</name>
<dbReference type="InterPro" id="IPR004776">
    <property type="entry name" value="Mem_transp_PIN-like"/>
</dbReference>
<feature type="transmembrane region" description="Helical" evidence="8">
    <location>
        <begin position="292"/>
        <end position="310"/>
    </location>
</feature>
<evidence type="ECO:0000313" key="9">
    <source>
        <dbReference type="EMBL" id="HDX33396.1"/>
    </source>
</evidence>
<evidence type="ECO:0000256" key="4">
    <source>
        <dbReference type="ARBA" id="ARBA00022475"/>
    </source>
</evidence>
<dbReference type="EMBL" id="DSMG01000191">
    <property type="protein sequence ID" value="HDX33396.1"/>
    <property type="molecule type" value="Genomic_DNA"/>
</dbReference>
<evidence type="ECO:0000256" key="1">
    <source>
        <dbReference type="ARBA" id="ARBA00004651"/>
    </source>
</evidence>
<gene>
    <name evidence="9" type="ORF">ENQ20_18215</name>
</gene>
<dbReference type="PANTHER" id="PTHR36838">
    <property type="entry name" value="AUXIN EFFLUX CARRIER FAMILY PROTEIN"/>
    <property type="match status" value="1"/>
</dbReference>
<feature type="transmembrane region" description="Helical" evidence="8">
    <location>
        <begin position="45"/>
        <end position="63"/>
    </location>
</feature>
<comment type="caution">
    <text evidence="9">The sequence shown here is derived from an EMBL/GenBank/DDBJ whole genome shotgun (WGS) entry which is preliminary data.</text>
</comment>
<dbReference type="PANTHER" id="PTHR36838:SF1">
    <property type="entry name" value="SLR1864 PROTEIN"/>
    <property type="match status" value="1"/>
</dbReference>
<dbReference type="InterPro" id="IPR038770">
    <property type="entry name" value="Na+/solute_symporter_sf"/>
</dbReference>
<evidence type="ECO:0000256" key="5">
    <source>
        <dbReference type="ARBA" id="ARBA00022692"/>
    </source>
</evidence>
<feature type="transmembrane region" description="Helical" evidence="8">
    <location>
        <begin position="136"/>
        <end position="155"/>
    </location>
</feature>
<feature type="transmembrane region" description="Helical" evidence="8">
    <location>
        <begin position="167"/>
        <end position="188"/>
    </location>
</feature>
<feature type="transmembrane region" description="Helical" evidence="8">
    <location>
        <begin position="200"/>
        <end position="219"/>
    </location>
</feature>
<comment type="similarity">
    <text evidence="2">Belongs to the auxin efflux carrier (TC 2.A.69) family.</text>
</comment>
<feature type="transmembrane region" description="Helical" evidence="8">
    <location>
        <begin position="231"/>
        <end position="250"/>
    </location>
</feature>
<evidence type="ECO:0000256" key="2">
    <source>
        <dbReference type="ARBA" id="ARBA00010145"/>
    </source>
</evidence>
<evidence type="ECO:0000256" key="7">
    <source>
        <dbReference type="ARBA" id="ARBA00023136"/>
    </source>
</evidence>
<feature type="transmembrane region" description="Helical" evidence="8">
    <location>
        <begin position="75"/>
        <end position="94"/>
    </location>
</feature>
<dbReference type="Gene3D" id="1.20.1530.20">
    <property type="match status" value="1"/>
</dbReference>
<evidence type="ECO:0000256" key="3">
    <source>
        <dbReference type="ARBA" id="ARBA00022448"/>
    </source>
</evidence>
<feature type="transmembrane region" description="Helical" evidence="8">
    <location>
        <begin position="13"/>
        <end position="33"/>
    </location>
</feature>
<dbReference type="GO" id="GO:0055085">
    <property type="term" value="P:transmembrane transport"/>
    <property type="evidence" value="ECO:0007669"/>
    <property type="project" value="InterPro"/>
</dbReference>
<proteinExistence type="inferred from homology"/>
<evidence type="ECO:0000256" key="6">
    <source>
        <dbReference type="ARBA" id="ARBA00022989"/>
    </source>
</evidence>
<keyword evidence="3" id="KW-0813">Transport</keyword>
<comment type="subcellular location">
    <subcellularLocation>
        <location evidence="1">Cell membrane</location>
        <topology evidence="1">Multi-pass membrane protein</topology>
    </subcellularLocation>
</comment>
<keyword evidence="6 8" id="KW-1133">Transmembrane helix</keyword>
<evidence type="ECO:0000256" key="8">
    <source>
        <dbReference type="SAM" id="Phobius"/>
    </source>
</evidence>
<keyword evidence="4" id="KW-1003">Cell membrane</keyword>
<dbReference type="AlphaFoldDB" id="A0A7C1FJI9"/>
<sequence length="311" mass="32735">MTQEWAGDPVVELISIFLNILLPVFAIVLLGYVGGPRLGLEPRTLSKLAYYLLVPAFVFNVFSKAEVQVELTVRMAVFFIAVTLGAILVSFLVARLSGAKAELAAAYVLVAAFGNVGNFGLPIIDFKVGAEGLLPASVYFLVGSTFGFLVGVMAATWHRDGGRWRAAWAAFTTPGVLAVVPAFLVNSLQTPTPTFIERSVALMAGALIPVMLLTLGVQLAEMGRPRIDRHVIGASLVRLLVSPALALALAPLCGLAGVERSVGIVQAAMPAAVLTSLIALEHDLIPDFVTTVVLFSTIASAVTLTIVLAIV</sequence>
<protein>
    <submittedName>
        <fullName evidence="9">AEC family transporter</fullName>
    </submittedName>
</protein>
<dbReference type="Pfam" id="PF03547">
    <property type="entry name" value="Mem_trans"/>
    <property type="match status" value="2"/>
</dbReference>
<dbReference type="GO" id="GO:0005886">
    <property type="term" value="C:plasma membrane"/>
    <property type="evidence" value="ECO:0007669"/>
    <property type="project" value="UniProtKB-SubCell"/>
</dbReference>
<accession>A0A7C1FJI9</accession>
<organism evidence="9">
    <name type="scientific">Caldilinea aerophila</name>
    <dbReference type="NCBI Taxonomy" id="133453"/>
    <lineage>
        <taxon>Bacteria</taxon>
        <taxon>Bacillati</taxon>
        <taxon>Chloroflexota</taxon>
        <taxon>Caldilineae</taxon>
        <taxon>Caldilineales</taxon>
        <taxon>Caldilineaceae</taxon>
        <taxon>Caldilinea</taxon>
    </lineage>
</organism>
<reference evidence="9" key="1">
    <citation type="journal article" date="2020" name="mSystems">
        <title>Genome- and Community-Level Interaction Insights into Carbon Utilization and Element Cycling Functions of Hydrothermarchaeota in Hydrothermal Sediment.</title>
        <authorList>
            <person name="Zhou Z."/>
            <person name="Liu Y."/>
            <person name="Xu W."/>
            <person name="Pan J."/>
            <person name="Luo Z.H."/>
            <person name="Li M."/>
        </authorList>
    </citation>
    <scope>NUCLEOTIDE SEQUENCE [LARGE SCALE GENOMIC DNA]</scope>
    <source>
        <strain evidence="9">SpSt-289</strain>
    </source>
</reference>
<feature type="transmembrane region" description="Helical" evidence="8">
    <location>
        <begin position="106"/>
        <end position="124"/>
    </location>
</feature>